<organism evidence="1 2">
    <name type="scientific">Strongylus vulgaris</name>
    <name type="common">Blood worm</name>
    <dbReference type="NCBI Taxonomy" id="40348"/>
    <lineage>
        <taxon>Eukaryota</taxon>
        <taxon>Metazoa</taxon>
        <taxon>Ecdysozoa</taxon>
        <taxon>Nematoda</taxon>
        <taxon>Chromadorea</taxon>
        <taxon>Rhabditida</taxon>
        <taxon>Rhabditina</taxon>
        <taxon>Rhabditomorpha</taxon>
        <taxon>Strongyloidea</taxon>
        <taxon>Strongylidae</taxon>
        <taxon>Strongylus</taxon>
    </lineage>
</organism>
<accession>A0A3P7KIS1</accession>
<name>A0A3P7KIS1_STRVU</name>
<proteinExistence type="predicted"/>
<dbReference type="EMBL" id="UYYB01007269">
    <property type="protein sequence ID" value="VDM67998.1"/>
    <property type="molecule type" value="Genomic_DNA"/>
</dbReference>
<gene>
    <name evidence="1" type="ORF">SVUK_LOCUS2996</name>
</gene>
<evidence type="ECO:0000313" key="2">
    <source>
        <dbReference type="Proteomes" id="UP000270094"/>
    </source>
</evidence>
<reference evidence="1 2" key="1">
    <citation type="submission" date="2018-11" db="EMBL/GenBank/DDBJ databases">
        <authorList>
            <consortium name="Pathogen Informatics"/>
        </authorList>
    </citation>
    <scope>NUCLEOTIDE SEQUENCE [LARGE SCALE GENOMIC DNA]</scope>
</reference>
<dbReference type="Proteomes" id="UP000270094">
    <property type="component" value="Unassembled WGS sequence"/>
</dbReference>
<evidence type="ECO:0000313" key="1">
    <source>
        <dbReference type="EMBL" id="VDM67998.1"/>
    </source>
</evidence>
<keyword evidence="2" id="KW-1185">Reference proteome</keyword>
<dbReference type="AlphaFoldDB" id="A0A3P7KIS1"/>
<protein>
    <submittedName>
        <fullName evidence="1">Uncharacterized protein</fullName>
    </submittedName>
</protein>
<sequence>MAYALDRYVDPDVLTSCLEINIAQTFTSCQIEEHLFYELMIIWSLTVIHVSYDDLLAGPGDEKVFTLPGGYQLLAKAKAQVNKALKARGISES</sequence>